<feature type="transmembrane region" description="Helical" evidence="1">
    <location>
        <begin position="15"/>
        <end position="34"/>
    </location>
</feature>
<evidence type="ECO:0000313" key="2">
    <source>
        <dbReference type="EMBL" id="MXU93821.1"/>
    </source>
</evidence>
<reference evidence="2" key="1">
    <citation type="submission" date="2019-12" db="EMBL/GenBank/DDBJ databases">
        <title>An insight into the sialome of adult female Ixodes ricinus ticks feeding for 6 days.</title>
        <authorList>
            <person name="Perner J."/>
            <person name="Ribeiro J.M.C."/>
        </authorList>
    </citation>
    <scope>NUCLEOTIDE SEQUENCE</scope>
    <source>
        <strain evidence="2">Semi-engorged</strain>
        <tissue evidence="2">Salivary glands</tissue>
    </source>
</reference>
<proteinExistence type="predicted"/>
<evidence type="ECO:0000256" key="1">
    <source>
        <dbReference type="SAM" id="Phobius"/>
    </source>
</evidence>
<dbReference type="AlphaFoldDB" id="A0A6B0UWC6"/>
<dbReference type="EMBL" id="GIFC01011738">
    <property type="protein sequence ID" value="MXU93821.1"/>
    <property type="molecule type" value="Transcribed_RNA"/>
</dbReference>
<accession>A0A6B0UWC6</accession>
<sequence length="152" mass="17043">MSSAAIPSTLSTTDWGLSFLELMLFLLMGSLGVARGESELSLTLSRSQCESPPWPSGRRPLRSTSGVELRWRFSLSTKSLWLRGRLSITSSTIRSDTWAAIVKLISLMRFRISVPAWSRRERCSTSCGNRCLLRQMSSISFRTFSSDMMVGH</sequence>
<keyword evidence="1" id="KW-1133">Transmembrane helix</keyword>
<protein>
    <submittedName>
        <fullName evidence="2">Putative secreted protein</fullName>
    </submittedName>
</protein>
<keyword evidence="1" id="KW-0472">Membrane</keyword>
<name>A0A6B0UWC6_IXORI</name>
<keyword evidence="1" id="KW-0812">Transmembrane</keyword>
<organism evidence="2">
    <name type="scientific">Ixodes ricinus</name>
    <name type="common">Common tick</name>
    <name type="synonym">Acarus ricinus</name>
    <dbReference type="NCBI Taxonomy" id="34613"/>
    <lineage>
        <taxon>Eukaryota</taxon>
        <taxon>Metazoa</taxon>
        <taxon>Ecdysozoa</taxon>
        <taxon>Arthropoda</taxon>
        <taxon>Chelicerata</taxon>
        <taxon>Arachnida</taxon>
        <taxon>Acari</taxon>
        <taxon>Parasitiformes</taxon>
        <taxon>Ixodida</taxon>
        <taxon>Ixodoidea</taxon>
        <taxon>Ixodidae</taxon>
        <taxon>Ixodinae</taxon>
        <taxon>Ixodes</taxon>
    </lineage>
</organism>